<name>A0ABX8W1G4_9GAMM</name>
<sequence>MKKTDNVLTLKLGQRIKQLRINKNLSQEDLALICDLHRTYIGSCERGERNITIQNVNKICMALNISMKEFFSCFE</sequence>
<dbReference type="RefSeq" id="WP_220177211.1">
    <property type="nucleotide sequence ID" value="NZ_CP040817.1"/>
</dbReference>
<dbReference type="CDD" id="cd00093">
    <property type="entry name" value="HTH_XRE"/>
    <property type="match status" value="1"/>
</dbReference>
<evidence type="ECO:0000259" key="4">
    <source>
        <dbReference type="PROSITE" id="PS50943"/>
    </source>
</evidence>
<dbReference type="Proteomes" id="UP000824976">
    <property type="component" value="Chromosome"/>
</dbReference>
<keyword evidence="1" id="KW-0805">Transcription regulation</keyword>
<dbReference type="SUPFAM" id="SSF47413">
    <property type="entry name" value="lambda repressor-like DNA-binding domains"/>
    <property type="match status" value="1"/>
</dbReference>
<feature type="domain" description="HTH cro/C1-type" evidence="4">
    <location>
        <begin position="16"/>
        <end position="70"/>
    </location>
</feature>
<gene>
    <name evidence="5" type="ORF">FGI21_16425</name>
</gene>
<evidence type="ECO:0000256" key="3">
    <source>
        <dbReference type="ARBA" id="ARBA00023163"/>
    </source>
</evidence>
<dbReference type="PANTHER" id="PTHR46797:SF23">
    <property type="entry name" value="HTH-TYPE TRANSCRIPTIONAL REGULATOR SUTR"/>
    <property type="match status" value="1"/>
</dbReference>
<keyword evidence="6" id="KW-1185">Reference proteome</keyword>
<dbReference type="InterPro" id="IPR001387">
    <property type="entry name" value="Cro/C1-type_HTH"/>
</dbReference>
<dbReference type="SMART" id="SM00530">
    <property type="entry name" value="HTH_XRE"/>
    <property type="match status" value="1"/>
</dbReference>
<dbReference type="InterPro" id="IPR050807">
    <property type="entry name" value="TransReg_Diox_bact_type"/>
</dbReference>
<dbReference type="EMBL" id="CP040817">
    <property type="protein sequence ID" value="QYM93333.1"/>
    <property type="molecule type" value="Genomic_DNA"/>
</dbReference>
<dbReference type="PROSITE" id="PS50943">
    <property type="entry name" value="HTH_CROC1"/>
    <property type="match status" value="1"/>
</dbReference>
<evidence type="ECO:0000313" key="5">
    <source>
        <dbReference type="EMBL" id="QYM93333.1"/>
    </source>
</evidence>
<evidence type="ECO:0000256" key="2">
    <source>
        <dbReference type="ARBA" id="ARBA00023125"/>
    </source>
</evidence>
<organism evidence="5 6">
    <name type="scientific">Dickeya zeae</name>
    <dbReference type="NCBI Taxonomy" id="204042"/>
    <lineage>
        <taxon>Bacteria</taxon>
        <taxon>Pseudomonadati</taxon>
        <taxon>Pseudomonadota</taxon>
        <taxon>Gammaproteobacteria</taxon>
        <taxon>Enterobacterales</taxon>
        <taxon>Pectobacteriaceae</taxon>
        <taxon>Dickeya</taxon>
    </lineage>
</organism>
<dbReference type="PANTHER" id="PTHR46797">
    <property type="entry name" value="HTH-TYPE TRANSCRIPTIONAL REGULATOR"/>
    <property type="match status" value="1"/>
</dbReference>
<evidence type="ECO:0000313" key="6">
    <source>
        <dbReference type="Proteomes" id="UP000824976"/>
    </source>
</evidence>
<proteinExistence type="predicted"/>
<dbReference type="Gene3D" id="1.10.260.40">
    <property type="entry name" value="lambda repressor-like DNA-binding domains"/>
    <property type="match status" value="1"/>
</dbReference>
<dbReference type="Pfam" id="PF01381">
    <property type="entry name" value="HTH_3"/>
    <property type="match status" value="1"/>
</dbReference>
<keyword evidence="3" id="KW-0804">Transcription</keyword>
<accession>A0ABX8W1G4</accession>
<protein>
    <submittedName>
        <fullName evidence="5">Helix-turn-helix transcriptional regulator</fullName>
    </submittedName>
</protein>
<keyword evidence="2" id="KW-0238">DNA-binding</keyword>
<dbReference type="InterPro" id="IPR010982">
    <property type="entry name" value="Lambda_DNA-bd_dom_sf"/>
</dbReference>
<reference evidence="5 6" key="1">
    <citation type="submission" date="2019-06" db="EMBL/GenBank/DDBJ databases">
        <title>Complete genome of Dickeya zeae PL65.</title>
        <authorList>
            <person name="Boluk G."/>
            <person name="Arif M."/>
        </authorList>
    </citation>
    <scope>NUCLEOTIDE SEQUENCE [LARGE SCALE GENOMIC DNA]</scope>
    <source>
        <strain evidence="5 6">PL65</strain>
    </source>
</reference>
<evidence type="ECO:0000256" key="1">
    <source>
        <dbReference type="ARBA" id="ARBA00023015"/>
    </source>
</evidence>